<dbReference type="EMBL" id="BGPR01164007">
    <property type="protein sequence ID" value="GBM06327.1"/>
    <property type="molecule type" value="Genomic_DNA"/>
</dbReference>
<evidence type="ECO:0008006" key="7">
    <source>
        <dbReference type="Google" id="ProtNLM"/>
    </source>
</evidence>
<evidence type="ECO:0000313" key="6">
    <source>
        <dbReference type="Proteomes" id="UP000499080"/>
    </source>
</evidence>
<dbReference type="EMBL" id="BGPR01163988">
    <property type="protein sequence ID" value="GBM06269.1"/>
    <property type="molecule type" value="Genomic_DNA"/>
</dbReference>
<evidence type="ECO:0000313" key="3">
    <source>
        <dbReference type="EMBL" id="GBM06272.1"/>
    </source>
</evidence>
<feature type="chain" id="PRO_5036362073" description="Secreted protein" evidence="1">
    <location>
        <begin position="20"/>
        <end position="117"/>
    </location>
</feature>
<name>A0A4Y2CQC4_ARAVE</name>
<keyword evidence="1" id="KW-0732">Signal</keyword>
<evidence type="ECO:0000313" key="2">
    <source>
        <dbReference type="EMBL" id="GBM06269.1"/>
    </source>
</evidence>
<accession>A0A4Y2CQC4</accession>
<gene>
    <name evidence="4" type="ORF">AVEN_177922_1</name>
    <name evidence="5" type="ORF">AVEN_206988_1</name>
    <name evidence="2" type="ORF">AVEN_230373_1</name>
    <name evidence="3" type="ORF">AVEN_235195_1</name>
</gene>
<evidence type="ECO:0000256" key="1">
    <source>
        <dbReference type="SAM" id="SignalP"/>
    </source>
</evidence>
<organism evidence="5 6">
    <name type="scientific">Araneus ventricosus</name>
    <name type="common">Orbweaver spider</name>
    <name type="synonym">Epeira ventricosa</name>
    <dbReference type="NCBI Taxonomy" id="182803"/>
    <lineage>
        <taxon>Eukaryota</taxon>
        <taxon>Metazoa</taxon>
        <taxon>Ecdysozoa</taxon>
        <taxon>Arthropoda</taxon>
        <taxon>Chelicerata</taxon>
        <taxon>Arachnida</taxon>
        <taxon>Araneae</taxon>
        <taxon>Araneomorphae</taxon>
        <taxon>Entelegynae</taxon>
        <taxon>Araneoidea</taxon>
        <taxon>Araneidae</taxon>
        <taxon>Araneus</taxon>
    </lineage>
</organism>
<sequence>MIRILSCLVLALLQSLAASSRVGNSWRRSFTSLSACGESFKSGNSVTLSVFFSIFLFLWGHGALVGNTIPLKIRLVWGLLLAKSYVVAKRSPVGVAWKFGELGCHPRHLTVVQNYEV</sequence>
<keyword evidence="6" id="KW-1185">Reference proteome</keyword>
<protein>
    <recommendedName>
        <fullName evidence="7">Secreted protein</fullName>
    </recommendedName>
</protein>
<dbReference type="Proteomes" id="UP000499080">
    <property type="component" value="Unassembled WGS sequence"/>
</dbReference>
<comment type="caution">
    <text evidence="5">The sequence shown here is derived from an EMBL/GenBank/DDBJ whole genome shotgun (WGS) entry which is preliminary data.</text>
</comment>
<reference evidence="5 6" key="1">
    <citation type="journal article" date="2019" name="Sci. Rep.">
        <title>Orb-weaving spider Araneus ventricosus genome elucidates the spidroin gene catalogue.</title>
        <authorList>
            <person name="Kono N."/>
            <person name="Nakamura H."/>
            <person name="Ohtoshi R."/>
            <person name="Moran D.A.P."/>
            <person name="Shinohara A."/>
            <person name="Yoshida Y."/>
            <person name="Fujiwara M."/>
            <person name="Mori M."/>
            <person name="Tomita M."/>
            <person name="Arakawa K."/>
        </authorList>
    </citation>
    <scope>NUCLEOTIDE SEQUENCE [LARGE SCALE GENOMIC DNA]</scope>
</reference>
<proteinExistence type="predicted"/>
<evidence type="ECO:0000313" key="5">
    <source>
        <dbReference type="EMBL" id="GBM06349.1"/>
    </source>
</evidence>
<feature type="signal peptide" evidence="1">
    <location>
        <begin position="1"/>
        <end position="19"/>
    </location>
</feature>
<dbReference type="EMBL" id="BGPR01164012">
    <property type="protein sequence ID" value="GBM06349.1"/>
    <property type="molecule type" value="Genomic_DNA"/>
</dbReference>
<evidence type="ECO:0000313" key="4">
    <source>
        <dbReference type="EMBL" id="GBM06327.1"/>
    </source>
</evidence>
<dbReference type="EMBL" id="BGPR01163989">
    <property type="protein sequence ID" value="GBM06272.1"/>
    <property type="molecule type" value="Genomic_DNA"/>
</dbReference>
<dbReference type="AlphaFoldDB" id="A0A4Y2CQC4"/>